<feature type="region of interest" description="Disordered" evidence="1">
    <location>
        <begin position="1"/>
        <end position="25"/>
    </location>
</feature>
<comment type="caution">
    <text evidence="2">The sequence shown here is derived from an EMBL/GenBank/DDBJ whole genome shotgun (WGS) entry which is preliminary data.</text>
</comment>
<dbReference type="PANTHER" id="PTHR10694:SF45">
    <property type="entry name" value="LYSINE-SPECIFIC DEMETHYLASE ELF6"/>
    <property type="match status" value="1"/>
</dbReference>
<dbReference type="OrthoDB" id="9547406at2759"/>
<dbReference type="GO" id="GO:0005634">
    <property type="term" value="C:nucleus"/>
    <property type="evidence" value="ECO:0007669"/>
    <property type="project" value="TreeGrafter"/>
</dbReference>
<evidence type="ECO:0000313" key="2">
    <source>
        <dbReference type="EMBL" id="KAE9611435.1"/>
    </source>
</evidence>
<feature type="compositionally biased region" description="Polar residues" evidence="1">
    <location>
        <begin position="1"/>
        <end position="15"/>
    </location>
</feature>
<dbReference type="GO" id="GO:0010468">
    <property type="term" value="P:regulation of gene expression"/>
    <property type="evidence" value="ECO:0007669"/>
    <property type="project" value="TreeGrafter"/>
</dbReference>
<protein>
    <submittedName>
        <fullName evidence="2">Uncharacterized protein</fullName>
    </submittedName>
</protein>
<accession>A0A6A4QB11</accession>
<dbReference type="Gene3D" id="2.60.120.650">
    <property type="entry name" value="Cupin"/>
    <property type="match status" value="1"/>
</dbReference>
<evidence type="ECO:0000313" key="3">
    <source>
        <dbReference type="Proteomes" id="UP000447434"/>
    </source>
</evidence>
<dbReference type="PANTHER" id="PTHR10694">
    <property type="entry name" value="LYSINE-SPECIFIC DEMETHYLASE"/>
    <property type="match status" value="1"/>
</dbReference>
<feature type="region of interest" description="Disordered" evidence="1">
    <location>
        <begin position="197"/>
        <end position="216"/>
    </location>
</feature>
<organism evidence="2 3">
    <name type="scientific">Lupinus albus</name>
    <name type="common">White lupine</name>
    <name type="synonym">Lupinus termis</name>
    <dbReference type="NCBI Taxonomy" id="3870"/>
    <lineage>
        <taxon>Eukaryota</taxon>
        <taxon>Viridiplantae</taxon>
        <taxon>Streptophyta</taxon>
        <taxon>Embryophyta</taxon>
        <taxon>Tracheophyta</taxon>
        <taxon>Spermatophyta</taxon>
        <taxon>Magnoliopsida</taxon>
        <taxon>eudicotyledons</taxon>
        <taxon>Gunneridae</taxon>
        <taxon>Pentapetalae</taxon>
        <taxon>rosids</taxon>
        <taxon>fabids</taxon>
        <taxon>Fabales</taxon>
        <taxon>Fabaceae</taxon>
        <taxon>Papilionoideae</taxon>
        <taxon>50 kb inversion clade</taxon>
        <taxon>genistoids sensu lato</taxon>
        <taxon>core genistoids</taxon>
        <taxon>Genisteae</taxon>
        <taxon>Lupinus</taxon>
    </lineage>
</organism>
<proteinExistence type="predicted"/>
<evidence type="ECO:0000256" key="1">
    <source>
        <dbReference type="SAM" id="MobiDB-lite"/>
    </source>
</evidence>
<sequence>MSQDNSSLGVCNSLKTGPEDSCSHRVPRAVFTTRQQELGQSVKKAKGAGQNPLSCVQKQVWQSGEVYTLEQFESKSKTFARSVLGTVKDVSPLHIDAMFWKAASEKPIYIEYANDVPGSAFGESKGELCYSPRKRRRTPYNSRIDTPVCKQTEMNSIVRDAKSNETKVASSQSYADACLKTSEAAMPVSTFPLNEALQSSGEASSDMQGTSGWKLSNSPWNLQVIARSSG</sequence>
<dbReference type="GO" id="GO:0034647">
    <property type="term" value="F:histone H3K4me/H3K4me2/H3K4me3 demethylase activity"/>
    <property type="evidence" value="ECO:0007669"/>
    <property type="project" value="TreeGrafter"/>
</dbReference>
<gene>
    <name evidence="2" type="ORF">Lalb_Chr06g0162441</name>
</gene>
<dbReference type="GO" id="GO:0000785">
    <property type="term" value="C:chromatin"/>
    <property type="evidence" value="ECO:0007669"/>
    <property type="project" value="TreeGrafter"/>
</dbReference>
<dbReference type="EMBL" id="WOCE01000006">
    <property type="protein sequence ID" value="KAE9611435.1"/>
    <property type="molecule type" value="Genomic_DNA"/>
</dbReference>
<keyword evidence="3" id="KW-1185">Reference proteome</keyword>
<dbReference type="AlphaFoldDB" id="A0A6A4QB11"/>
<dbReference type="Proteomes" id="UP000447434">
    <property type="component" value="Chromosome 6"/>
</dbReference>
<reference evidence="3" key="1">
    <citation type="journal article" date="2020" name="Nat. Commun.">
        <title>Genome sequence of the cluster root forming white lupin.</title>
        <authorList>
            <person name="Hufnagel B."/>
            <person name="Marques A."/>
            <person name="Soriano A."/>
            <person name="Marques L."/>
            <person name="Divol F."/>
            <person name="Doumas P."/>
            <person name="Sallet E."/>
            <person name="Mancinotti D."/>
            <person name="Carrere S."/>
            <person name="Marande W."/>
            <person name="Arribat S."/>
            <person name="Keller J."/>
            <person name="Huneau C."/>
            <person name="Blein T."/>
            <person name="Aime D."/>
            <person name="Laguerre M."/>
            <person name="Taylor J."/>
            <person name="Schubert V."/>
            <person name="Nelson M."/>
            <person name="Geu-Flores F."/>
            <person name="Crespi M."/>
            <person name="Gallardo-Guerrero K."/>
            <person name="Delaux P.-M."/>
            <person name="Salse J."/>
            <person name="Berges H."/>
            <person name="Guyot R."/>
            <person name="Gouzy J."/>
            <person name="Peret B."/>
        </authorList>
    </citation>
    <scope>NUCLEOTIDE SEQUENCE [LARGE SCALE GENOMIC DNA]</scope>
    <source>
        <strain evidence="3">cv. Amiga</strain>
    </source>
</reference>
<name>A0A6A4QB11_LUPAL</name>